<dbReference type="InterPro" id="IPR029510">
    <property type="entry name" value="Ald_DH_CS_GLU"/>
</dbReference>
<dbReference type="InterPro" id="IPR015590">
    <property type="entry name" value="Aldehyde_DH_dom"/>
</dbReference>
<comment type="caution">
    <text evidence="7">The sequence shown here is derived from an EMBL/GenBank/DDBJ whole genome shotgun (WGS) entry which is preliminary data.</text>
</comment>
<feature type="domain" description="Aldehyde dehydrogenase" evidence="6">
    <location>
        <begin position="28"/>
        <end position="480"/>
    </location>
</feature>
<evidence type="ECO:0000256" key="3">
    <source>
        <dbReference type="ARBA" id="ARBA00023002"/>
    </source>
</evidence>
<accession>A0A2K3QNX9</accession>
<dbReference type="FunFam" id="3.40.605.10:FF:000012">
    <property type="entry name" value="NAD-dependent succinate-semialdehyde dehydrogenase"/>
    <property type="match status" value="1"/>
</dbReference>
<dbReference type="Proteomes" id="UP000236621">
    <property type="component" value="Unassembled WGS sequence"/>
</dbReference>
<evidence type="ECO:0000256" key="5">
    <source>
        <dbReference type="RuleBase" id="RU003345"/>
    </source>
</evidence>
<dbReference type="PANTHER" id="PTHR43353:SF6">
    <property type="entry name" value="CYTOPLASMIC ALDEHYDE DEHYDROGENASE (EUROFUNG)"/>
    <property type="match status" value="1"/>
</dbReference>
<dbReference type="InterPro" id="IPR016162">
    <property type="entry name" value="Ald_DH_N"/>
</dbReference>
<evidence type="ECO:0000313" key="7">
    <source>
        <dbReference type="EMBL" id="PNY29229.1"/>
    </source>
</evidence>
<name>A0A2K3QNX9_9HYPO</name>
<evidence type="ECO:0000259" key="6">
    <source>
        <dbReference type="Pfam" id="PF00171"/>
    </source>
</evidence>
<dbReference type="Pfam" id="PF00171">
    <property type="entry name" value="Aldedh"/>
    <property type="match status" value="1"/>
</dbReference>
<keyword evidence="3 5" id="KW-0560">Oxidoreductase</keyword>
<dbReference type="PANTHER" id="PTHR43353">
    <property type="entry name" value="SUCCINATE-SEMIALDEHYDE DEHYDROGENASE, MITOCHONDRIAL"/>
    <property type="match status" value="1"/>
</dbReference>
<dbReference type="FunFam" id="3.40.309.10:FF:000010">
    <property type="entry name" value="Gamma-aminobutyraldehyde dehydrogenase"/>
    <property type="match status" value="1"/>
</dbReference>
<protein>
    <submittedName>
        <fullName evidence="7">Vanillin dehydrogenase</fullName>
    </submittedName>
</protein>
<evidence type="ECO:0000256" key="1">
    <source>
        <dbReference type="ARBA" id="ARBA00009986"/>
    </source>
</evidence>
<dbReference type="Gene3D" id="3.40.309.10">
    <property type="entry name" value="Aldehyde Dehydrogenase, Chain A, domain 2"/>
    <property type="match status" value="1"/>
</dbReference>
<dbReference type="OrthoDB" id="310895at2759"/>
<dbReference type="GO" id="GO:0004777">
    <property type="term" value="F:succinate-semialdehyde dehydrogenase (NAD+) activity"/>
    <property type="evidence" value="ECO:0007669"/>
    <property type="project" value="TreeGrafter"/>
</dbReference>
<dbReference type="GO" id="GO:0009450">
    <property type="term" value="P:gamma-aminobutyric acid catabolic process"/>
    <property type="evidence" value="ECO:0007669"/>
    <property type="project" value="TreeGrafter"/>
</dbReference>
<keyword evidence="2" id="KW-0521">NADP</keyword>
<reference evidence="7 8" key="1">
    <citation type="submission" date="2017-08" db="EMBL/GenBank/DDBJ databases">
        <title>Harnessing the power of phylogenomics to disentangle the directionality and signatures of interkingdom host jumping in the parasitic fungal genus Tolypocladium.</title>
        <authorList>
            <person name="Quandt C.A."/>
            <person name="Patterson W."/>
            <person name="Spatafora J.W."/>
        </authorList>
    </citation>
    <scope>NUCLEOTIDE SEQUENCE [LARGE SCALE GENOMIC DNA]</scope>
    <source>
        <strain evidence="7 8">CBS 113982</strain>
    </source>
</reference>
<dbReference type="STRING" id="45235.A0A2K3QNX9"/>
<dbReference type="SUPFAM" id="SSF53720">
    <property type="entry name" value="ALDH-like"/>
    <property type="match status" value="1"/>
</dbReference>
<evidence type="ECO:0000313" key="8">
    <source>
        <dbReference type="Proteomes" id="UP000236621"/>
    </source>
</evidence>
<proteinExistence type="inferred from homology"/>
<evidence type="ECO:0000256" key="2">
    <source>
        <dbReference type="ARBA" id="ARBA00022857"/>
    </source>
</evidence>
<dbReference type="InterPro" id="IPR016163">
    <property type="entry name" value="Ald_DH_C"/>
</dbReference>
<dbReference type="AlphaFoldDB" id="A0A2K3QNX9"/>
<dbReference type="PROSITE" id="PS00687">
    <property type="entry name" value="ALDEHYDE_DEHYDR_GLU"/>
    <property type="match status" value="1"/>
</dbReference>
<gene>
    <name evidence="7" type="ORF">TCAP_00860</name>
</gene>
<evidence type="ECO:0000256" key="4">
    <source>
        <dbReference type="PROSITE-ProRule" id="PRU10007"/>
    </source>
</evidence>
<dbReference type="InterPro" id="IPR050740">
    <property type="entry name" value="Aldehyde_DH_Superfamily"/>
</dbReference>
<dbReference type="InterPro" id="IPR016161">
    <property type="entry name" value="Ald_DH/histidinol_DH"/>
</dbReference>
<organism evidence="7 8">
    <name type="scientific">Tolypocladium capitatum</name>
    <dbReference type="NCBI Taxonomy" id="45235"/>
    <lineage>
        <taxon>Eukaryota</taxon>
        <taxon>Fungi</taxon>
        <taxon>Dikarya</taxon>
        <taxon>Ascomycota</taxon>
        <taxon>Pezizomycotina</taxon>
        <taxon>Sordariomycetes</taxon>
        <taxon>Hypocreomycetidae</taxon>
        <taxon>Hypocreales</taxon>
        <taxon>Ophiocordycipitaceae</taxon>
        <taxon>Tolypocladium</taxon>
    </lineage>
</organism>
<comment type="similarity">
    <text evidence="1 5">Belongs to the aldehyde dehydrogenase family.</text>
</comment>
<feature type="active site" evidence="4">
    <location>
        <position position="260"/>
    </location>
</feature>
<keyword evidence="8" id="KW-1185">Reference proteome</keyword>
<dbReference type="Gene3D" id="3.40.605.10">
    <property type="entry name" value="Aldehyde Dehydrogenase, Chain A, domain 1"/>
    <property type="match status" value="1"/>
</dbReference>
<dbReference type="EMBL" id="NRSZ01000139">
    <property type="protein sequence ID" value="PNY29229.1"/>
    <property type="molecule type" value="Genomic_DNA"/>
</dbReference>
<sequence length="484" mass="52256">MSTSGTETNESVFTVPHFINGKEHHLEKTFDVVSPATGKIAIRCGTSSVADANAVVKVAAEAFKTWRKTTPAQRRDIFLKAAEVMKNRRQELARYMREETGSTQAWCDFNVECTLEYIKDIAGRISALEGSFPTLMDPNSSGIVMREPFGVVFAIAPWNAPYILGTRSIAFPIAAGNTAVLKGSEASPRTMFAIASVFHEAGLPNGVLNMIVNERAAAAAVTSAIIANPLVKKINFTGSSGIARIIAKLAGENLKPVVLELGGKAPAIVWEDANLQLAADQCALGSFLHGGQICMSTERILVHKAIKNEFVDKLKASVEKIFPSGEEALTLINSASVDKNKELVADATRKGASVIFGNIEAPEISNTRLRPIVVDNVTPEMDIYKTESFGPTVSLIEIDSEEEAIRIANDTEYGLSSAVFTEDLRRGLRFAREIEAGAVHINGMTVHDETVLPHGGTKASGYGRFNGARGLDEWTRTKSVTFLN</sequence>
<dbReference type="CDD" id="cd07105">
    <property type="entry name" value="ALDH_SaliADH"/>
    <property type="match status" value="1"/>
</dbReference>